<protein>
    <submittedName>
        <fullName evidence="1">Uncharacterized protein</fullName>
    </submittedName>
</protein>
<dbReference type="AlphaFoldDB" id="A0A2S8FY76"/>
<dbReference type="OrthoDB" id="265457at2"/>
<dbReference type="Proteomes" id="UP000240009">
    <property type="component" value="Unassembled WGS sequence"/>
</dbReference>
<dbReference type="EMBL" id="PUIA01000017">
    <property type="protein sequence ID" value="PQO37020.1"/>
    <property type="molecule type" value="Genomic_DNA"/>
</dbReference>
<name>A0A2S8FY76_9BACT</name>
<reference evidence="1 2" key="1">
    <citation type="submission" date="2018-02" db="EMBL/GenBank/DDBJ databases">
        <title>Comparative genomes isolates from brazilian mangrove.</title>
        <authorList>
            <person name="Araujo J.E."/>
            <person name="Taketani R.G."/>
            <person name="Silva M.C.P."/>
            <person name="Loureco M.V."/>
            <person name="Andreote F.D."/>
        </authorList>
    </citation>
    <scope>NUCLEOTIDE SEQUENCE [LARGE SCALE GENOMIC DNA]</scope>
    <source>
        <strain evidence="1 2">HEX-2 MGV</strain>
    </source>
</reference>
<sequence>MGVRKKGRTRFECLGECFVWYWDEWYIRISSEDKSFVIAYFIGDPWGPEAHLEIHGHHFPGIERTERRPVRVLVPEAVRKEFQSSTGAFVNALIRWCLDESHTLKYLDDSEPTS</sequence>
<proteinExistence type="predicted"/>
<organism evidence="1 2">
    <name type="scientific">Blastopirellula marina</name>
    <dbReference type="NCBI Taxonomy" id="124"/>
    <lineage>
        <taxon>Bacteria</taxon>
        <taxon>Pseudomonadati</taxon>
        <taxon>Planctomycetota</taxon>
        <taxon>Planctomycetia</taxon>
        <taxon>Pirellulales</taxon>
        <taxon>Pirellulaceae</taxon>
        <taxon>Blastopirellula</taxon>
    </lineage>
</organism>
<evidence type="ECO:0000313" key="1">
    <source>
        <dbReference type="EMBL" id="PQO37020.1"/>
    </source>
</evidence>
<accession>A0A2S8FY76</accession>
<dbReference type="RefSeq" id="WP_105351582.1">
    <property type="nucleotide sequence ID" value="NZ_PUIA01000017.1"/>
</dbReference>
<gene>
    <name evidence="1" type="ORF">C5Y96_07630</name>
</gene>
<comment type="caution">
    <text evidence="1">The sequence shown here is derived from an EMBL/GenBank/DDBJ whole genome shotgun (WGS) entry which is preliminary data.</text>
</comment>
<evidence type="ECO:0000313" key="2">
    <source>
        <dbReference type="Proteomes" id="UP000240009"/>
    </source>
</evidence>